<feature type="region of interest" description="Disordered" evidence="1">
    <location>
        <begin position="77"/>
        <end position="116"/>
    </location>
</feature>
<comment type="caution">
    <text evidence="2">The sequence shown here is derived from an EMBL/GenBank/DDBJ whole genome shotgun (WGS) entry which is preliminary data.</text>
</comment>
<feature type="non-terminal residue" evidence="2">
    <location>
        <position position="1"/>
    </location>
</feature>
<dbReference type="Proteomes" id="UP001189429">
    <property type="component" value="Unassembled WGS sequence"/>
</dbReference>
<evidence type="ECO:0000256" key="1">
    <source>
        <dbReference type="SAM" id="MobiDB-lite"/>
    </source>
</evidence>
<dbReference type="SUPFAM" id="SSF54928">
    <property type="entry name" value="RNA-binding domain, RBD"/>
    <property type="match status" value="1"/>
</dbReference>
<gene>
    <name evidence="2" type="ORF">PCOR1329_LOCUS21368</name>
</gene>
<sequence length="116" mass="12069">SHCLLSSGSSFMQTLRRRHVCEDCFDEYGETVFCEMKASVDGDSSSAFVRMRSAEDAQAIIKAYQCGKFSAVFPDAPSQAEVAEPPPAAATATAPSSDPYGGGSEAPGPAPAAEEA</sequence>
<keyword evidence="3" id="KW-1185">Reference proteome</keyword>
<protein>
    <recommendedName>
        <fullName evidence="4">RRM domain-containing protein</fullName>
    </recommendedName>
</protein>
<evidence type="ECO:0000313" key="3">
    <source>
        <dbReference type="Proteomes" id="UP001189429"/>
    </source>
</evidence>
<proteinExistence type="predicted"/>
<name>A0ABN9RL34_9DINO</name>
<dbReference type="EMBL" id="CAUYUJ010007026">
    <property type="protein sequence ID" value="CAK0819358.1"/>
    <property type="molecule type" value="Genomic_DNA"/>
</dbReference>
<organism evidence="2 3">
    <name type="scientific">Prorocentrum cordatum</name>
    <dbReference type="NCBI Taxonomy" id="2364126"/>
    <lineage>
        <taxon>Eukaryota</taxon>
        <taxon>Sar</taxon>
        <taxon>Alveolata</taxon>
        <taxon>Dinophyceae</taxon>
        <taxon>Prorocentrales</taxon>
        <taxon>Prorocentraceae</taxon>
        <taxon>Prorocentrum</taxon>
    </lineage>
</organism>
<dbReference type="Gene3D" id="3.30.70.330">
    <property type="match status" value="1"/>
</dbReference>
<evidence type="ECO:0008006" key="4">
    <source>
        <dbReference type="Google" id="ProtNLM"/>
    </source>
</evidence>
<dbReference type="InterPro" id="IPR035979">
    <property type="entry name" value="RBD_domain_sf"/>
</dbReference>
<feature type="compositionally biased region" description="Low complexity" evidence="1">
    <location>
        <begin position="77"/>
        <end position="96"/>
    </location>
</feature>
<dbReference type="InterPro" id="IPR012677">
    <property type="entry name" value="Nucleotide-bd_a/b_plait_sf"/>
</dbReference>
<evidence type="ECO:0000313" key="2">
    <source>
        <dbReference type="EMBL" id="CAK0819358.1"/>
    </source>
</evidence>
<accession>A0ABN9RL34</accession>
<feature type="non-terminal residue" evidence="2">
    <location>
        <position position="116"/>
    </location>
</feature>
<reference evidence="2" key="1">
    <citation type="submission" date="2023-10" db="EMBL/GenBank/DDBJ databases">
        <authorList>
            <person name="Chen Y."/>
            <person name="Shah S."/>
            <person name="Dougan E. K."/>
            <person name="Thang M."/>
            <person name="Chan C."/>
        </authorList>
    </citation>
    <scope>NUCLEOTIDE SEQUENCE [LARGE SCALE GENOMIC DNA]</scope>
</reference>